<feature type="transmembrane region" description="Helical" evidence="1">
    <location>
        <begin position="26"/>
        <end position="44"/>
    </location>
</feature>
<keyword evidence="1" id="KW-0472">Membrane</keyword>
<dbReference type="RefSeq" id="WP_152888268.1">
    <property type="nucleotide sequence ID" value="NZ_WHJC01000038.1"/>
</dbReference>
<reference evidence="2 3" key="1">
    <citation type="submission" date="2019-10" db="EMBL/GenBank/DDBJ databases">
        <title>The Genome Sequence of Clostridium tarantellae Isolated from Fish Brain.</title>
        <authorList>
            <person name="Bano L."/>
            <person name="Kiel M."/>
            <person name="Sales G."/>
            <person name="Doxey A.C."/>
            <person name="Mansfield M.J."/>
            <person name="Schiavone M."/>
            <person name="Rossetto O."/>
            <person name="Pirazzini M."/>
            <person name="Dobrindt U."/>
            <person name="Montecucco C."/>
        </authorList>
    </citation>
    <scope>NUCLEOTIDE SEQUENCE [LARGE SCALE GENOMIC DNA]</scope>
    <source>
        <strain evidence="2 3">DSM 3997</strain>
    </source>
</reference>
<feature type="transmembrane region" description="Helical" evidence="1">
    <location>
        <begin position="97"/>
        <end position="123"/>
    </location>
</feature>
<dbReference type="GO" id="GO:0015128">
    <property type="term" value="F:gluconate transmembrane transporter activity"/>
    <property type="evidence" value="ECO:0007669"/>
    <property type="project" value="InterPro"/>
</dbReference>
<dbReference type="EMBL" id="WHJC01000038">
    <property type="protein sequence ID" value="MPQ43076.1"/>
    <property type="molecule type" value="Genomic_DNA"/>
</dbReference>
<dbReference type="Proteomes" id="UP000430345">
    <property type="component" value="Unassembled WGS sequence"/>
</dbReference>
<feature type="transmembrane region" description="Helical" evidence="1">
    <location>
        <begin position="5"/>
        <end position="20"/>
    </location>
</feature>
<dbReference type="PANTHER" id="PTHR30354:SF23">
    <property type="entry name" value="GNTP FAMILY PERMEASE"/>
    <property type="match status" value="1"/>
</dbReference>
<feature type="transmembrane region" description="Helical" evidence="1">
    <location>
        <begin position="65"/>
        <end position="85"/>
    </location>
</feature>
<evidence type="ECO:0000256" key="1">
    <source>
        <dbReference type="SAM" id="Phobius"/>
    </source>
</evidence>
<comment type="caution">
    <text evidence="2">The sequence shown here is derived from an EMBL/GenBank/DDBJ whole genome shotgun (WGS) entry which is preliminary data.</text>
</comment>
<feature type="transmembrane region" description="Helical" evidence="1">
    <location>
        <begin position="218"/>
        <end position="238"/>
    </location>
</feature>
<evidence type="ECO:0000313" key="3">
    <source>
        <dbReference type="Proteomes" id="UP000430345"/>
    </source>
</evidence>
<keyword evidence="3" id="KW-1185">Reference proteome</keyword>
<dbReference type="OrthoDB" id="2136698at2"/>
<sequence>MEVSVLGAVIALIIAIFLIIKRVNPVYALITGSLIGGILSGIGFSNTIKFMIKGSEHMIPAILRVLTAGVLAGVLIKSGAAIKISEVIIDKIGESKVLIALTTATMILTAIGVFSDVAVITIAPIALVIAKKTRVSRMSILLAMVGGSKAGNIISPNPNSISVAENLGVDLTSVMIAGIFPAILGLILTCILSEKLKRKGSFISDNDNIQEVKEVPKFFPAIFGPLVTIVLLMLKPLINLQLDPLIVLPIGGICGAIAMGKWRNINEYTTFGIKEMSNIAILLVGTGALSGIIENSTLKYFIINGVNKLNLPSFSLAPISSLLLSAITGSTTSTAAIASSIFGETIVKQGVSPVAVAVMIQAGAIALDNFPQGSCFHITGNSVNMDMKERLRLIPYELVVGLGMSIISIIIFGIVN</sequence>
<feature type="transmembrane region" description="Helical" evidence="1">
    <location>
        <begin position="393"/>
        <end position="415"/>
    </location>
</feature>
<organism evidence="2 3">
    <name type="scientific">Clostridium tarantellae</name>
    <dbReference type="NCBI Taxonomy" id="39493"/>
    <lineage>
        <taxon>Bacteria</taxon>
        <taxon>Bacillati</taxon>
        <taxon>Bacillota</taxon>
        <taxon>Clostridia</taxon>
        <taxon>Eubacteriales</taxon>
        <taxon>Clostridiaceae</taxon>
        <taxon>Clostridium</taxon>
    </lineage>
</organism>
<feature type="transmembrane region" description="Helical" evidence="1">
    <location>
        <begin position="244"/>
        <end position="260"/>
    </location>
</feature>
<feature type="transmembrane region" description="Helical" evidence="1">
    <location>
        <begin position="322"/>
        <end position="342"/>
    </location>
</feature>
<keyword evidence="1" id="KW-0812">Transmembrane</keyword>
<keyword evidence="1" id="KW-1133">Transmembrane helix</keyword>
<evidence type="ECO:0000313" key="2">
    <source>
        <dbReference type="EMBL" id="MPQ43076.1"/>
    </source>
</evidence>
<name>A0A6I1MHR5_9CLOT</name>
<accession>A0A6I1MHR5</accession>
<feature type="transmembrane region" description="Helical" evidence="1">
    <location>
        <begin position="135"/>
        <end position="154"/>
    </location>
</feature>
<feature type="transmembrane region" description="Helical" evidence="1">
    <location>
        <begin position="280"/>
        <end position="302"/>
    </location>
</feature>
<dbReference type="PANTHER" id="PTHR30354">
    <property type="entry name" value="GNT FAMILY GLUCONATE TRANSPORTER"/>
    <property type="match status" value="1"/>
</dbReference>
<gene>
    <name evidence="2" type="ORF">GBZ86_04790</name>
</gene>
<dbReference type="InterPro" id="IPR003474">
    <property type="entry name" value="Glcn_transporter"/>
</dbReference>
<dbReference type="GO" id="GO:0005886">
    <property type="term" value="C:plasma membrane"/>
    <property type="evidence" value="ECO:0007669"/>
    <property type="project" value="TreeGrafter"/>
</dbReference>
<dbReference type="AlphaFoldDB" id="A0A6I1MHR5"/>
<protein>
    <submittedName>
        <fullName evidence="2">GntP family permease</fullName>
    </submittedName>
</protein>
<proteinExistence type="predicted"/>
<feature type="transmembrane region" description="Helical" evidence="1">
    <location>
        <begin position="174"/>
        <end position="192"/>
    </location>
</feature>
<dbReference type="Pfam" id="PF02447">
    <property type="entry name" value="GntP_permease"/>
    <property type="match status" value="1"/>
</dbReference>